<proteinExistence type="inferred from homology"/>
<dbReference type="InterPro" id="IPR001283">
    <property type="entry name" value="CRISP-related"/>
</dbReference>
<dbReference type="PROSITE" id="PS01009">
    <property type="entry name" value="CRISP_1"/>
    <property type="match status" value="1"/>
</dbReference>
<dbReference type="InterPro" id="IPR014044">
    <property type="entry name" value="CAP_dom"/>
</dbReference>
<dbReference type="Gene3D" id="3.40.33.10">
    <property type="entry name" value="CAP"/>
    <property type="match status" value="1"/>
</dbReference>
<dbReference type="SMART" id="SM00198">
    <property type="entry name" value="SCP"/>
    <property type="match status" value="1"/>
</dbReference>
<protein>
    <submittedName>
        <fullName evidence="7">Defense-related protein containing SCP domain</fullName>
    </submittedName>
</protein>
<dbReference type="STRING" id="429701.A0A2G9GGR3"/>
<name>A0A2G9GGR3_9LAMI</name>
<dbReference type="PRINTS" id="PR00837">
    <property type="entry name" value="V5TPXLIKE"/>
</dbReference>
<evidence type="ECO:0000313" key="8">
    <source>
        <dbReference type="Proteomes" id="UP000231279"/>
    </source>
</evidence>
<evidence type="ECO:0000256" key="3">
    <source>
        <dbReference type="ARBA" id="ARBA00022821"/>
    </source>
</evidence>
<keyword evidence="2" id="KW-0732">Signal</keyword>
<dbReference type="SUPFAM" id="SSF55797">
    <property type="entry name" value="PR-1-like"/>
    <property type="match status" value="1"/>
</dbReference>
<gene>
    <name evidence="7" type="ORF">CDL12_22978</name>
</gene>
<evidence type="ECO:0000256" key="2">
    <source>
        <dbReference type="ARBA" id="ARBA00022729"/>
    </source>
</evidence>
<dbReference type="Pfam" id="PF00188">
    <property type="entry name" value="CAP"/>
    <property type="match status" value="1"/>
</dbReference>
<comment type="caution">
    <text evidence="7">The sequence shown here is derived from an EMBL/GenBank/DDBJ whole genome shotgun (WGS) entry which is preliminary data.</text>
</comment>
<keyword evidence="4" id="KW-1015">Disulfide bond</keyword>
<dbReference type="FunFam" id="3.40.33.10:FF:000006">
    <property type="entry name" value="Putative pathogenesis-related protein 1"/>
    <property type="match status" value="1"/>
</dbReference>
<organism evidence="7 8">
    <name type="scientific">Handroanthus impetiginosus</name>
    <dbReference type="NCBI Taxonomy" id="429701"/>
    <lineage>
        <taxon>Eukaryota</taxon>
        <taxon>Viridiplantae</taxon>
        <taxon>Streptophyta</taxon>
        <taxon>Embryophyta</taxon>
        <taxon>Tracheophyta</taxon>
        <taxon>Spermatophyta</taxon>
        <taxon>Magnoliopsida</taxon>
        <taxon>eudicotyledons</taxon>
        <taxon>Gunneridae</taxon>
        <taxon>Pentapetalae</taxon>
        <taxon>asterids</taxon>
        <taxon>lamiids</taxon>
        <taxon>Lamiales</taxon>
        <taxon>Bignoniaceae</taxon>
        <taxon>Crescentiina</taxon>
        <taxon>Tabebuia alliance</taxon>
        <taxon>Handroanthus</taxon>
    </lineage>
</organism>
<accession>A0A2G9GGR3</accession>
<dbReference type="Proteomes" id="UP000231279">
    <property type="component" value="Unassembled WGS sequence"/>
</dbReference>
<keyword evidence="3" id="KW-0611">Plant defense</keyword>
<evidence type="ECO:0000256" key="5">
    <source>
        <dbReference type="ARBA" id="ARBA00023265"/>
    </source>
</evidence>
<dbReference type="EMBL" id="NKXS01005130">
    <property type="protein sequence ID" value="PIN04484.1"/>
    <property type="molecule type" value="Genomic_DNA"/>
</dbReference>
<dbReference type="AlphaFoldDB" id="A0A2G9GGR3"/>
<dbReference type="OrthoDB" id="337038at2759"/>
<evidence type="ECO:0000259" key="6">
    <source>
        <dbReference type="SMART" id="SM00198"/>
    </source>
</evidence>
<keyword evidence="8" id="KW-1185">Reference proteome</keyword>
<dbReference type="CDD" id="cd05381">
    <property type="entry name" value="CAP_PR-1"/>
    <property type="match status" value="1"/>
</dbReference>
<evidence type="ECO:0000256" key="1">
    <source>
        <dbReference type="ARBA" id="ARBA00009923"/>
    </source>
</evidence>
<evidence type="ECO:0000256" key="4">
    <source>
        <dbReference type="ARBA" id="ARBA00023157"/>
    </source>
</evidence>
<dbReference type="InterPro" id="IPR018244">
    <property type="entry name" value="Allrgn_V5/Tpx1_CS"/>
</dbReference>
<dbReference type="InterPro" id="IPR035940">
    <property type="entry name" value="CAP_sf"/>
</dbReference>
<sequence length="237" mass="26326">MPSSFFITLHQSRMEIHKKFPDPILLLFVVVATSQYSSQAQNSPQDCVDAHNTTSGQVQVCPITWDENAAAFAQTLQKKLPHPILLLFVVPASSQYSCQAQNSSQDYVDAHNAARVQVGVGPIAWDETIATFAQSYVNSRLGDCNLVHSGNKQYGENLAKGGDNFIGQDAVNLWVAEKRYYEYSTNSCVGGECRHYTQVVWHNSVRLGCARARCNNGWWFISCNYASPGNYVGECPY</sequence>
<keyword evidence="5" id="KW-0568">Pathogenesis-related protein</keyword>
<dbReference type="GO" id="GO:0005576">
    <property type="term" value="C:extracellular region"/>
    <property type="evidence" value="ECO:0007669"/>
    <property type="project" value="InterPro"/>
</dbReference>
<comment type="similarity">
    <text evidence="1">Belongs to the CRISP family.</text>
</comment>
<reference evidence="8" key="1">
    <citation type="journal article" date="2018" name="Gigascience">
        <title>Genome assembly of the Pink Ipe (Handroanthus impetiginosus, Bignoniaceae), a highly valued, ecologically keystone Neotropical timber forest tree.</title>
        <authorList>
            <person name="Silva-Junior O.B."/>
            <person name="Grattapaglia D."/>
            <person name="Novaes E."/>
            <person name="Collevatti R.G."/>
        </authorList>
    </citation>
    <scope>NUCLEOTIDE SEQUENCE [LARGE SCALE GENOMIC DNA]</scope>
    <source>
        <strain evidence="8">cv. UFG-1</strain>
    </source>
</reference>
<evidence type="ECO:0000313" key="7">
    <source>
        <dbReference type="EMBL" id="PIN04484.1"/>
    </source>
</evidence>
<feature type="domain" description="SCP" evidence="6">
    <location>
        <begin position="102"/>
        <end position="233"/>
    </location>
</feature>
<dbReference type="PANTHER" id="PTHR10334">
    <property type="entry name" value="CYSTEINE-RICH SECRETORY PROTEIN-RELATED"/>
    <property type="match status" value="1"/>
</dbReference>
<dbReference type="GO" id="GO:0098542">
    <property type="term" value="P:defense response to other organism"/>
    <property type="evidence" value="ECO:0007669"/>
    <property type="project" value="UniProtKB-ARBA"/>
</dbReference>